<dbReference type="OrthoDB" id="10299515at2759"/>
<comment type="caution">
    <text evidence="1">The sequence shown here is derived from an EMBL/GenBank/DDBJ whole genome shotgun (WGS) entry which is preliminary data.</text>
</comment>
<name>A0A2P5FWF9_TREOI</name>
<accession>A0A2P5FWF9</accession>
<dbReference type="AlphaFoldDB" id="A0A2P5FWF9"/>
<gene>
    <name evidence="1" type="ORF">TorRG33x02_019020</name>
</gene>
<evidence type="ECO:0000313" key="1">
    <source>
        <dbReference type="EMBL" id="POO02118.1"/>
    </source>
</evidence>
<reference evidence="2" key="1">
    <citation type="submission" date="2016-06" db="EMBL/GenBank/DDBJ databases">
        <title>Parallel loss of symbiosis genes in relatives of nitrogen-fixing non-legume Parasponia.</title>
        <authorList>
            <person name="Van Velzen R."/>
            <person name="Holmer R."/>
            <person name="Bu F."/>
            <person name="Rutten L."/>
            <person name="Van Zeijl A."/>
            <person name="Liu W."/>
            <person name="Santuari L."/>
            <person name="Cao Q."/>
            <person name="Sharma T."/>
            <person name="Shen D."/>
            <person name="Roswanjaya Y."/>
            <person name="Wardhani T."/>
            <person name="Kalhor M.S."/>
            <person name="Jansen J."/>
            <person name="Van den Hoogen J."/>
            <person name="Gungor B."/>
            <person name="Hartog M."/>
            <person name="Hontelez J."/>
            <person name="Verver J."/>
            <person name="Yang W.-C."/>
            <person name="Schijlen E."/>
            <person name="Repin R."/>
            <person name="Schilthuizen M."/>
            <person name="Schranz E."/>
            <person name="Heidstra R."/>
            <person name="Miyata K."/>
            <person name="Fedorova E."/>
            <person name="Kohlen W."/>
            <person name="Bisseling T."/>
            <person name="Smit S."/>
            <person name="Geurts R."/>
        </authorList>
    </citation>
    <scope>NUCLEOTIDE SEQUENCE [LARGE SCALE GENOMIC DNA]</scope>
    <source>
        <strain evidence="2">cv. RG33-2</strain>
    </source>
</reference>
<protein>
    <submittedName>
        <fullName evidence="1">Uncharacterized protein</fullName>
    </submittedName>
</protein>
<proteinExistence type="predicted"/>
<dbReference type="EMBL" id="JXTC01000005">
    <property type="protein sequence ID" value="POO02118.1"/>
    <property type="molecule type" value="Genomic_DNA"/>
</dbReference>
<evidence type="ECO:0000313" key="2">
    <source>
        <dbReference type="Proteomes" id="UP000237000"/>
    </source>
</evidence>
<dbReference type="Proteomes" id="UP000237000">
    <property type="component" value="Unassembled WGS sequence"/>
</dbReference>
<sequence length="93" mass="10716">MAIRAYPEVLNYTNRHSLSCADKPESNSQLLTVSAEEILLLMLIHIKQDIGQIRLMANISKPAVYFLQHMRNLTIFWVTIITRDELMNSSINL</sequence>
<keyword evidence="2" id="KW-1185">Reference proteome</keyword>
<dbReference type="InParanoid" id="A0A2P5FWF9"/>
<organism evidence="1 2">
    <name type="scientific">Trema orientale</name>
    <name type="common">Charcoal tree</name>
    <name type="synonym">Celtis orientalis</name>
    <dbReference type="NCBI Taxonomy" id="63057"/>
    <lineage>
        <taxon>Eukaryota</taxon>
        <taxon>Viridiplantae</taxon>
        <taxon>Streptophyta</taxon>
        <taxon>Embryophyta</taxon>
        <taxon>Tracheophyta</taxon>
        <taxon>Spermatophyta</taxon>
        <taxon>Magnoliopsida</taxon>
        <taxon>eudicotyledons</taxon>
        <taxon>Gunneridae</taxon>
        <taxon>Pentapetalae</taxon>
        <taxon>rosids</taxon>
        <taxon>fabids</taxon>
        <taxon>Rosales</taxon>
        <taxon>Cannabaceae</taxon>
        <taxon>Trema</taxon>
    </lineage>
</organism>